<reference evidence="3" key="1">
    <citation type="submission" date="2017-09" db="EMBL/GenBank/DDBJ databases">
        <title>Depth-based differentiation of microbial function through sediment-hosted aquifers and enrichment of novel symbionts in the deep terrestrial subsurface.</title>
        <authorList>
            <person name="Probst A.J."/>
            <person name="Ladd B."/>
            <person name="Jarett J.K."/>
            <person name="Geller-Mcgrath D.E."/>
            <person name="Sieber C.M.K."/>
            <person name="Emerson J.B."/>
            <person name="Anantharaman K."/>
            <person name="Thomas B.C."/>
            <person name="Malmstrom R."/>
            <person name="Stieglmeier M."/>
            <person name="Klingl A."/>
            <person name="Woyke T."/>
            <person name="Ryan C.M."/>
            <person name="Banfield J.F."/>
        </authorList>
    </citation>
    <scope>NUCLEOTIDE SEQUENCE [LARGE SCALE GENOMIC DNA]</scope>
</reference>
<evidence type="ECO:0000256" key="1">
    <source>
        <dbReference type="SAM" id="Phobius"/>
    </source>
</evidence>
<protein>
    <submittedName>
        <fullName evidence="2">DUF378 domain-containing protein</fullName>
    </submittedName>
</protein>
<dbReference type="AlphaFoldDB" id="A0A2H0UIH5"/>
<name>A0A2H0UIH5_9BACT</name>
<evidence type="ECO:0000313" key="2">
    <source>
        <dbReference type="EMBL" id="PIR85496.1"/>
    </source>
</evidence>
<dbReference type="InterPro" id="IPR007211">
    <property type="entry name" value="DUF378"/>
</dbReference>
<dbReference type="Proteomes" id="UP000229315">
    <property type="component" value="Unassembled WGS sequence"/>
</dbReference>
<dbReference type="PANTHER" id="PTHR37304">
    <property type="entry name" value="MEMBRANE PROTEIN-RELATED"/>
    <property type="match status" value="1"/>
</dbReference>
<keyword evidence="1" id="KW-0472">Membrane</keyword>
<dbReference type="PANTHER" id="PTHR37304:SF1">
    <property type="entry name" value="MEMBRANE PROTEIN"/>
    <property type="match status" value="1"/>
</dbReference>
<gene>
    <name evidence="2" type="ORF">COU15_00165</name>
</gene>
<proteinExistence type="predicted"/>
<comment type="caution">
    <text evidence="2">The sequence shown here is derived from an EMBL/GenBank/DDBJ whole genome shotgun (WGS) entry which is preliminary data.</text>
</comment>
<keyword evidence="1" id="KW-0812">Transmembrane</keyword>
<feature type="transmembrane region" description="Helical" evidence="1">
    <location>
        <begin position="6"/>
        <end position="27"/>
    </location>
</feature>
<feature type="transmembrane region" description="Helical" evidence="1">
    <location>
        <begin position="39"/>
        <end position="57"/>
    </location>
</feature>
<dbReference type="EMBL" id="PFBH01000001">
    <property type="protein sequence ID" value="PIR85496.1"/>
    <property type="molecule type" value="Genomic_DNA"/>
</dbReference>
<sequence>MKYLHIIAFIFLVVGGLNWGVFAIFNWEIGSLFGGMDAMISKVIYILVGLSAVYFAVTHKKACKDCVAKPAGPAEQVM</sequence>
<dbReference type="Pfam" id="PF04070">
    <property type="entry name" value="DUF378"/>
    <property type="match status" value="1"/>
</dbReference>
<keyword evidence="1" id="KW-1133">Transmembrane helix</keyword>
<organism evidence="2 3">
    <name type="scientific">Candidatus Kaiserbacteria bacterium CG10_big_fil_rev_8_21_14_0_10_45_20</name>
    <dbReference type="NCBI Taxonomy" id="1974607"/>
    <lineage>
        <taxon>Bacteria</taxon>
        <taxon>Candidatus Kaiseribacteriota</taxon>
    </lineage>
</organism>
<evidence type="ECO:0000313" key="3">
    <source>
        <dbReference type="Proteomes" id="UP000229315"/>
    </source>
</evidence>
<accession>A0A2H0UIH5</accession>